<dbReference type="InterPro" id="IPR006094">
    <property type="entry name" value="Oxid_FAD_bind_N"/>
</dbReference>
<dbReference type="eggNOG" id="COG0277">
    <property type="taxonomic scope" value="Bacteria"/>
</dbReference>
<accession>A0A0B2K4J0</accession>
<dbReference type="FunFam" id="1.10.45.10:FF:000001">
    <property type="entry name" value="D-lactate dehydrogenase mitochondrial"/>
    <property type="match status" value="1"/>
</dbReference>
<evidence type="ECO:0000259" key="6">
    <source>
        <dbReference type="PROSITE" id="PS51387"/>
    </source>
</evidence>
<comment type="similarity">
    <text evidence="2">Belongs to the FAD-binding oxidoreductase/transferase type 4 family.</text>
</comment>
<dbReference type="PANTHER" id="PTHR42934:SF2">
    <property type="entry name" value="GLYCOLATE OXIDASE SUBUNIT GLCD"/>
    <property type="match status" value="1"/>
</dbReference>
<keyword evidence="8" id="KW-1185">Reference proteome</keyword>
<keyword evidence="5" id="KW-0560">Oxidoreductase</keyword>
<dbReference type="PANTHER" id="PTHR42934">
    <property type="entry name" value="GLYCOLATE OXIDASE SUBUNIT GLCD"/>
    <property type="match status" value="1"/>
</dbReference>
<protein>
    <submittedName>
        <fullName evidence="7">FAD-binding protein</fullName>
    </submittedName>
</protein>
<dbReference type="RefSeq" id="WP_027396335.1">
    <property type="nucleotide sequence ID" value="NZ_CAMKSO010000105.1"/>
</dbReference>
<dbReference type="Gene3D" id="1.10.45.10">
    <property type="entry name" value="Vanillyl-alcohol Oxidase, Chain A, domain 4"/>
    <property type="match status" value="1"/>
</dbReference>
<evidence type="ECO:0000313" key="8">
    <source>
        <dbReference type="Proteomes" id="UP000030993"/>
    </source>
</evidence>
<dbReference type="InterPro" id="IPR004113">
    <property type="entry name" value="FAD-bd_oxidored_4_C"/>
</dbReference>
<dbReference type="GO" id="GO:0016491">
    <property type="term" value="F:oxidoreductase activity"/>
    <property type="evidence" value="ECO:0007669"/>
    <property type="project" value="UniProtKB-KW"/>
</dbReference>
<dbReference type="FunFam" id="3.30.70.2740:FF:000001">
    <property type="entry name" value="D-lactate dehydrogenase mitochondrial"/>
    <property type="match status" value="1"/>
</dbReference>
<dbReference type="InterPro" id="IPR036318">
    <property type="entry name" value="FAD-bd_PCMH-like_sf"/>
</dbReference>
<proteinExistence type="inferred from homology"/>
<dbReference type="InterPro" id="IPR016171">
    <property type="entry name" value="Vanillyl_alc_oxidase_C-sub2"/>
</dbReference>
<name>A0A0B2K4J0_9FIRM</name>
<comment type="cofactor">
    <cofactor evidence="1">
        <name>FAD</name>
        <dbReference type="ChEBI" id="CHEBI:57692"/>
    </cofactor>
</comment>
<dbReference type="SUPFAM" id="SSF55103">
    <property type="entry name" value="FAD-linked oxidases, C-terminal domain"/>
    <property type="match status" value="1"/>
</dbReference>
<dbReference type="AlphaFoldDB" id="A0A0B2K4J0"/>
<comment type="caution">
    <text evidence="7">The sequence shown here is derived from an EMBL/GenBank/DDBJ whole genome shotgun (WGS) entry which is preliminary data.</text>
</comment>
<dbReference type="InterPro" id="IPR051914">
    <property type="entry name" value="FAD-linked_OxidoTrans_Type4"/>
</dbReference>
<dbReference type="STRING" id="82374.NZ47_01480"/>
<dbReference type="GO" id="GO:0071949">
    <property type="term" value="F:FAD binding"/>
    <property type="evidence" value="ECO:0007669"/>
    <property type="project" value="InterPro"/>
</dbReference>
<keyword evidence="3" id="KW-0285">Flavoprotein</keyword>
<sequence length="461" mass="49774">MEKDQLIAEMKKIVGEENVLHSKEALYAYSYDATPGHIYMPDVVVSPGNVQEVSAIMKFANEHKIPVYPRGSGTNLSAGTAPLKGGIVLLMLRFNKILDLDLENLIAEVEVGVVVQDINDYVAPHGLIYPPDPGTVKTASLGGTICENSGGLRGLKYGITKNYVQGLEVVLANGDIIHTGGKNVKDVSGYDMTKLFTGSEGTLGIITKAYLKLVPKPEAQASMIAVFNTLEDAGNAVSDIIAAKIIPATMEILDNSSIRTVEDFMHVGLPTDAAAILLLEVDGHPVIVADEKEKVLEVLKKNNAAEVTLAKSPEHKEQLWTARRMALPCLAKLRPTTFVEDATVPRSKLTQFLKIVTKAAKDYNVTIGTFGHAGDGNMHPTIVCDLRDKEEMERVHKAMDVIFRGAVELGGTLSGEHGIGLGKLPWMELQHGKEGMNAMKAIKRALDPNLILNPGKLIGEC</sequence>
<evidence type="ECO:0000256" key="5">
    <source>
        <dbReference type="ARBA" id="ARBA00023002"/>
    </source>
</evidence>
<reference evidence="7 8" key="1">
    <citation type="journal article" date="2013" name="PLoS ONE">
        <title>Identification and characterization of three novel lipases belonging to families II and V from Anaerovibrio lipolyticus 5ST.</title>
        <authorList>
            <person name="Prive F."/>
            <person name="Kaderbhai N.N."/>
            <person name="Girdwood S."/>
            <person name="Worgan H.J."/>
            <person name="Pinloche E."/>
            <person name="Scollan N.D."/>
            <person name="Huws S.A."/>
            <person name="Newbold C.J."/>
        </authorList>
    </citation>
    <scope>NUCLEOTIDE SEQUENCE [LARGE SCALE GENOMIC DNA]</scope>
    <source>
        <strain evidence="7 8">5S</strain>
    </source>
</reference>
<dbReference type="Pfam" id="PF02913">
    <property type="entry name" value="FAD-oxidase_C"/>
    <property type="match status" value="1"/>
</dbReference>
<dbReference type="PROSITE" id="PS51387">
    <property type="entry name" value="FAD_PCMH"/>
    <property type="match status" value="1"/>
</dbReference>
<organism evidence="7 8">
    <name type="scientific">Anaerovibrio lipolyticus</name>
    <dbReference type="NCBI Taxonomy" id="82374"/>
    <lineage>
        <taxon>Bacteria</taxon>
        <taxon>Bacillati</taxon>
        <taxon>Bacillota</taxon>
        <taxon>Negativicutes</taxon>
        <taxon>Selenomonadales</taxon>
        <taxon>Selenomonadaceae</taxon>
        <taxon>Anaerovibrio</taxon>
    </lineage>
</organism>
<evidence type="ECO:0000256" key="2">
    <source>
        <dbReference type="ARBA" id="ARBA00008000"/>
    </source>
</evidence>
<keyword evidence="4" id="KW-0274">FAD</keyword>
<feature type="domain" description="FAD-binding PCMH-type" evidence="6">
    <location>
        <begin position="37"/>
        <end position="216"/>
    </location>
</feature>
<evidence type="ECO:0000256" key="4">
    <source>
        <dbReference type="ARBA" id="ARBA00022827"/>
    </source>
</evidence>
<evidence type="ECO:0000256" key="3">
    <source>
        <dbReference type="ARBA" id="ARBA00022630"/>
    </source>
</evidence>
<dbReference type="Gene3D" id="3.30.70.2740">
    <property type="match status" value="1"/>
</dbReference>
<dbReference type="InterPro" id="IPR016169">
    <property type="entry name" value="FAD-bd_PCMH_sub2"/>
</dbReference>
<evidence type="ECO:0000313" key="7">
    <source>
        <dbReference type="EMBL" id="KHM52997.1"/>
    </source>
</evidence>
<gene>
    <name evidence="7" type="ORF">NZ47_01480</name>
</gene>
<dbReference type="SUPFAM" id="SSF56176">
    <property type="entry name" value="FAD-binding/transporter-associated domain-like"/>
    <property type="match status" value="1"/>
</dbReference>
<dbReference type="EMBL" id="JSCE01000024">
    <property type="protein sequence ID" value="KHM52997.1"/>
    <property type="molecule type" value="Genomic_DNA"/>
</dbReference>
<dbReference type="Proteomes" id="UP000030993">
    <property type="component" value="Unassembled WGS sequence"/>
</dbReference>
<dbReference type="Pfam" id="PF01565">
    <property type="entry name" value="FAD_binding_4"/>
    <property type="match status" value="1"/>
</dbReference>
<dbReference type="InterPro" id="IPR016166">
    <property type="entry name" value="FAD-bd_PCMH"/>
</dbReference>
<dbReference type="InterPro" id="IPR016164">
    <property type="entry name" value="FAD-linked_Oxase-like_C"/>
</dbReference>
<dbReference type="Gene3D" id="3.30.465.10">
    <property type="match status" value="1"/>
</dbReference>
<evidence type="ECO:0000256" key="1">
    <source>
        <dbReference type="ARBA" id="ARBA00001974"/>
    </source>
</evidence>